<feature type="compositionally biased region" description="Acidic residues" evidence="4">
    <location>
        <begin position="501"/>
        <end position="516"/>
    </location>
</feature>
<keyword evidence="2" id="KW-0547">Nucleotide-binding</keyword>
<evidence type="ECO:0000256" key="2">
    <source>
        <dbReference type="ARBA" id="ARBA00022741"/>
    </source>
</evidence>
<reference evidence="6" key="1">
    <citation type="journal article" date="2010" name="Genome Biol.">
        <title>Genome sequence of the necrotrophic plant pathogen Pythium ultimum reveals original pathogenicity mechanisms and effector repertoire.</title>
        <authorList>
            <person name="Levesque C.A."/>
            <person name="Brouwer H."/>
            <person name="Cano L."/>
            <person name="Hamilton J.P."/>
            <person name="Holt C."/>
            <person name="Huitema E."/>
            <person name="Raffaele S."/>
            <person name="Robideau G.P."/>
            <person name="Thines M."/>
            <person name="Win J."/>
            <person name="Zerillo M.M."/>
            <person name="Beakes G.W."/>
            <person name="Boore J.L."/>
            <person name="Busam D."/>
            <person name="Dumas B."/>
            <person name="Ferriera S."/>
            <person name="Fuerstenberg S.I."/>
            <person name="Gachon C.M."/>
            <person name="Gaulin E."/>
            <person name="Govers F."/>
            <person name="Grenville-Briggs L."/>
            <person name="Horner N."/>
            <person name="Hostetler J."/>
            <person name="Jiang R.H."/>
            <person name="Johnson J."/>
            <person name="Krajaejun T."/>
            <person name="Lin H."/>
            <person name="Meijer H.J."/>
            <person name="Moore B."/>
            <person name="Morris P."/>
            <person name="Phuntmart V."/>
            <person name="Puiu D."/>
            <person name="Shetty J."/>
            <person name="Stajich J.E."/>
            <person name="Tripathy S."/>
            <person name="Wawra S."/>
            <person name="van West P."/>
            <person name="Whitty B.R."/>
            <person name="Coutinho P.M."/>
            <person name="Henrissat B."/>
            <person name="Martin F."/>
            <person name="Thomas P.D."/>
            <person name="Tyler B.M."/>
            <person name="De Vries R.P."/>
            <person name="Kamoun S."/>
            <person name="Yandell M."/>
            <person name="Tisserat N."/>
            <person name="Buell C.R."/>
        </authorList>
    </citation>
    <scope>NUCLEOTIDE SEQUENCE</scope>
    <source>
        <strain evidence="6">DAOM:BR144</strain>
    </source>
</reference>
<dbReference type="Proteomes" id="UP000019132">
    <property type="component" value="Unassembled WGS sequence"/>
</dbReference>
<evidence type="ECO:0000313" key="5">
    <source>
        <dbReference type="EnsemblProtists" id="PYU1_T009159"/>
    </source>
</evidence>
<dbReference type="InterPro" id="IPR027417">
    <property type="entry name" value="P-loop_NTPase"/>
</dbReference>
<feature type="region of interest" description="Disordered" evidence="4">
    <location>
        <begin position="499"/>
        <end position="544"/>
    </location>
</feature>
<organism evidence="5 6">
    <name type="scientific">Globisporangium ultimum (strain ATCC 200006 / CBS 805.95 / DAOM BR144)</name>
    <name type="common">Pythium ultimum</name>
    <dbReference type="NCBI Taxonomy" id="431595"/>
    <lineage>
        <taxon>Eukaryota</taxon>
        <taxon>Sar</taxon>
        <taxon>Stramenopiles</taxon>
        <taxon>Oomycota</taxon>
        <taxon>Peronosporomycetes</taxon>
        <taxon>Pythiales</taxon>
        <taxon>Pythiaceae</taxon>
        <taxon>Globisporangium</taxon>
    </lineage>
</organism>
<dbReference type="EMBL" id="GL376632">
    <property type="status" value="NOT_ANNOTATED_CDS"/>
    <property type="molecule type" value="Genomic_DNA"/>
</dbReference>
<dbReference type="InterPro" id="IPR047499">
    <property type="entry name" value="DD_AK7"/>
</dbReference>
<keyword evidence="6" id="KW-1185">Reference proteome</keyword>
<feature type="region of interest" description="Disordered" evidence="4">
    <location>
        <begin position="660"/>
        <end position="711"/>
    </location>
</feature>
<evidence type="ECO:0000256" key="4">
    <source>
        <dbReference type="SAM" id="MobiDB-lite"/>
    </source>
</evidence>
<evidence type="ECO:0000256" key="1">
    <source>
        <dbReference type="ARBA" id="ARBA00022679"/>
    </source>
</evidence>
<dbReference type="EnsemblProtists" id="PYU1_T009159">
    <property type="protein sequence ID" value="PYU1_T009159"/>
    <property type="gene ID" value="PYU1_G009141"/>
</dbReference>
<dbReference type="OMA" id="GHVEDDF"/>
<proteinExistence type="predicted"/>
<dbReference type="Gene3D" id="3.40.50.300">
    <property type="entry name" value="P-loop containing nucleotide triphosphate hydrolases"/>
    <property type="match status" value="1"/>
</dbReference>
<dbReference type="AlphaFoldDB" id="K3WW11"/>
<dbReference type="Gene3D" id="3.40.50.720">
    <property type="entry name" value="NAD(P)-binding Rossmann-like Domain"/>
    <property type="match status" value="1"/>
</dbReference>
<feature type="compositionally biased region" description="Basic and acidic residues" evidence="4">
    <location>
        <begin position="674"/>
        <end position="711"/>
    </location>
</feature>
<dbReference type="CDD" id="cd22967">
    <property type="entry name" value="DD_AK7"/>
    <property type="match status" value="1"/>
</dbReference>
<accession>K3WW11</accession>
<keyword evidence="3" id="KW-0418">Kinase</keyword>
<dbReference type="GO" id="GO:0006139">
    <property type="term" value="P:nucleobase-containing compound metabolic process"/>
    <property type="evidence" value="ECO:0007669"/>
    <property type="project" value="InterPro"/>
</dbReference>
<reference evidence="5" key="3">
    <citation type="submission" date="2015-02" db="UniProtKB">
        <authorList>
            <consortium name="EnsemblProtists"/>
        </authorList>
    </citation>
    <scope>IDENTIFICATION</scope>
    <source>
        <strain evidence="5">DAOM BR144</strain>
    </source>
</reference>
<dbReference type="STRING" id="431595.K3WW11"/>
<dbReference type="Pfam" id="PF05186">
    <property type="entry name" value="Dpy-30"/>
    <property type="match status" value="1"/>
</dbReference>
<feature type="region of interest" description="Disordered" evidence="4">
    <location>
        <begin position="400"/>
        <end position="430"/>
    </location>
</feature>
<keyword evidence="1" id="KW-0808">Transferase</keyword>
<dbReference type="InParanoid" id="K3WW11"/>
<dbReference type="SUPFAM" id="SSF51735">
    <property type="entry name" value="NAD(P)-binding Rossmann-fold domains"/>
    <property type="match status" value="1"/>
</dbReference>
<dbReference type="GO" id="GO:0019205">
    <property type="term" value="F:nucleobase-containing compound kinase activity"/>
    <property type="evidence" value="ECO:0007669"/>
    <property type="project" value="InterPro"/>
</dbReference>
<reference evidence="6" key="2">
    <citation type="submission" date="2010-04" db="EMBL/GenBank/DDBJ databases">
        <authorList>
            <person name="Buell R."/>
            <person name="Hamilton J."/>
            <person name="Hostetler J."/>
        </authorList>
    </citation>
    <scope>NUCLEOTIDE SEQUENCE [LARGE SCALE GENOMIC DNA]</scope>
    <source>
        <strain evidence="6">DAOM:BR144</strain>
    </source>
</reference>
<dbReference type="HOGENOM" id="CLU_015567_1_0_1"/>
<dbReference type="PANTHER" id="PTHR23359">
    <property type="entry name" value="NUCLEOTIDE KINASE"/>
    <property type="match status" value="1"/>
</dbReference>
<dbReference type="InterPro" id="IPR007858">
    <property type="entry name" value="Dpy-30_motif"/>
</dbReference>
<dbReference type="eggNOG" id="KOG3078">
    <property type="taxonomic scope" value="Eukaryota"/>
</dbReference>
<evidence type="ECO:0000313" key="6">
    <source>
        <dbReference type="Proteomes" id="UP000019132"/>
    </source>
</evidence>
<evidence type="ECO:0000256" key="3">
    <source>
        <dbReference type="ARBA" id="ARBA00022777"/>
    </source>
</evidence>
<dbReference type="InterPro" id="IPR000850">
    <property type="entry name" value="Adenylat/UMP-CMP_kin"/>
</dbReference>
<sequence>MRVFISDLSSTFGEQLTTYCQEAEIQVVGAIASKSQQTLFKRKLQAYASSDTPDAVKEPVALLSDKPAWSKLIQKSTIVVVTSLANDTKLAMEMLKVHEKRDDNAGEDNENDEAVKRKFIAISSILTWSKNAAFAKEMSPEGPVPHHEDEFKTRKPARKYAELKTAETQILSANRSDELETYIVAAGLVYGGAQSNFHMVFRDAWMCPAKDLLVPSIPGGGVKDGMNLLPMISVYDLAMLTFRLASAPAPQPKNYLLAVDNASRSTTLRDVCCGLSILLGNGKVRDVAGNDEADELLVEEDDGLVAPLQLHLCFDTQEAVMNQLVAPDEWKHYETGLLGNLSFYVDDFIQAMDLRPLKTVVLGPPQVGKTRLSKKLARDYYLPYISMQSVVDEALPASEYEQQRQQAIEDGTEADENATPSAAPQDDGVDEELKKLRESLREWRSANKQLQELPEVLVIDLLRWKLCSASCRNQGYVLDGLPVTEEQASKVFAGLYKANGDGEDGNDGEGEGDNPADTESNDKAKGDDAEGAGEDGESGSLSLGKSRSKTLLAQLRPRRQVEAPNRVIVLHAPRALLESRAQQLSEEDAIATANTEAAFETRHAEFASQIEAIATFFETKTSVTAVDATNGIEVLELHLESEDAYRDAETFHDAIKNYLEQGGKTSKPPCNFHPTRDETRQMQREFEAKRRDDEVRARKQAAEQEEKDAVDQEARLAAERARLELIQREETELLEARAKPLRAYLMDTVLPALTEGMLEVVKVQPDDPIDYLAEFLFRKGREMDAAT</sequence>
<evidence type="ECO:0008006" key="7">
    <source>
        <dbReference type="Google" id="ProtNLM"/>
    </source>
</evidence>
<name>K3WW11_GLOUD</name>
<protein>
    <recommendedName>
        <fullName evidence="7">Adenylate kinase</fullName>
    </recommendedName>
</protein>
<dbReference type="SUPFAM" id="SSF52540">
    <property type="entry name" value="P-loop containing nucleoside triphosphate hydrolases"/>
    <property type="match status" value="1"/>
</dbReference>
<dbReference type="InterPro" id="IPR036291">
    <property type="entry name" value="NAD(P)-bd_dom_sf"/>
</dbReference>
<dbReference type="VEuPathDB" id="FungiDB:PYU1_G009141"/>
<dbReference type="Gene3D" id="1.20.890.10">
    <property type="entry name" value="cAMP-dependent protein kinase regulatory subunit, dimerization-anchoring domain"/>
    <property type="match status" value="1"/>
</dbReference>
<dbReference type="GO" id="GO:0005524">
    <property type="term" value="F:ATP binding"/>
    <property type="evidence" value="ECO:0007669"/>
    <property type="project" value="InterPro"/>
</dbReference>